<dbReference type="Gene3D" id="1.10.760.10">
    <property type="entry name" value="Cytochrome c-like domain"/>
    <property type="match status" value="1"/>
</dbReference>
<accession>A0A091B6G9</accession>
<evidence type="ECO:0000256" key="4">
    <source>
        <dbReference type="PROSITE-ProRule" id="PRU00433"/>
    </source>
</evidence>
<keyword evidence="8" id="KW-1185">Reference proteome</keyword>
<evidence type="ECO:0000256" key="1">
    <source>
        <dbReference type="ARBA" id="ARBA00022617"/>
    </source>
</evidence>
<evidence type="ECO:0000256" key="5">
    <source>
        <dbReference type="SAM" id="MobiDB-lite"/>
    </source>
</evidence>
<dbReference type="eggNOG" id="COG2010">
    <property type="taxonomic scope" value="Bacteria"/>
</dbReference>
<dbReference type="Proteomes" id="UP000029393">
    <property type="component" value="Unassembled WGS sequence"/>
</dbReference>
<dbReference type="PATRIC" id="fig|1384056.3.peg.1009"/>
<dbReference type="STRING" id="1384056.N787_01940"/>
<dbReference type="AlphaFoldDB" id="A0A091B6G9"/>
<dbReference type="GO" id="GO:0046872">
    <property type="term" value="F:metal ion binding"/>
    <property type="evidence" value="ECO:0007669"/>
    <property type="project" value="UniProtKB-KW"/>
</dbReference>
<evidence type="ECO:0000256" key="3">
    <source>
        <dbReference type="ARBA" id="ARBA00023004"/>
    </source>
</evidence>
<feature type="region of interest" description="Disordered" evidence="5">
    <location>
        <begin position="147"/>
        <end position="234"/>
    </location>
</feature>
<dbReference type="EMBL" id="AVCK01000012">
    <property type="protein sequence ID" value="KFN47087.1"/>
    <property type="molecule type" value="Genomic_DNA"/>
</dbReference>
<dbReference type="GO" id="GO:0020037">
    <property type="term" value="F:heme binding"/>
    <property type="evidence" value="ECO:0007669"/>
    <property type="project" value="InterPro"/>
</dbReference>
<keyword evidence="1 4" id="KW-0349">Heme</keyword>
<evidence type="ECO:0000313" key="7">
    <source>
        <dbReference type="EMBL" id="KFN47087.1"/>
    </source>
</evidence>
<feature type="compositionally biased region" description="Basic and acidic residues" evidence="5">
    <location>
        <begin position="176"/>
        <end position="234"/>
    </location>
</feature>
<evidence type="ECO:0000256" key="2">
    <source>
        <dbReference type="ARBA" id="ARBA00022723"/>
    </source>
</evidence>
<name>A0A091B6G9_9GAMM</name>
<keyword evidence="3 4" id="KW-0408">Iron</keyword>
<evidence type="ECO:0000259" key="6">
    <source>
        <dbReference type="PROSITE" id="PS51007"/>
    </source>
</evidence>
<keyword evidence="2 4" id="KW-0479">Metal-binding</keyword>
<comment type="caution">
    <text evidence="7">The sequence shown here is derived from an EMBL/GenBank/DDBJ whole genome shotgun (WGS) entry which is preliminary data.</text>
</comment>
<reference evidence="7 8" key="1">
    <citation type="submission" date="2013-09" db="EMBL/GenBank/DDBJ databases">
        <title>Genome sequencing of Arenimonas metalli.</title>
        <authorList>
            <person name="Chen F."/>
            <person name="Wang G."/>
        </authorList>
    </citation>
    <scope>NUCLEOTIDE SEQUENCE [LARGE SCALE GENOMIC DNA]</scope>
    <source>
        <strain evidence="7 8">CF5-1</strain>
    </source>
</reference>
<gene>
    <name evidence="7" type="ORF">N787_01940</name>
</gene>
<feature type="domain" description="Cytochrome c" evidence="6">
    <location>
        <begin position="50"/>
        <end position="135"/>
    </location>
</feature>
<dbReference type="InterPro" id="IPR036909">
    <property type="entry name" value="Cyt_c-like_dom_sf"/>
</dbReference>
<protein>
    <recommendedName>
        <fullName evidence="6">Cytochrome c domain-containing protein</fullName>
    </recommendedName>
</protein>
<dbReference type="Pfam" id="PF13442">
    <property type="entry name" value="Cytochrome_CBB3"/>
    <property type="match status" value="1"/>
</dbReference>
<dbReference type="PROSITE" id="PS51007">
    <property type="entry name" value="CYTC"/>
    <property type="match status" value="1"/>
</dbReference>
<sequence length="234" mass="23999">MAGGIYFGAVHPGADEPHSAVVFKLIETARDRAIAVRAHDVTVPALGEAAQLKSGAGNYAAMCTTCHLAPGMAATELSQGLYPAPPNLTQLGAPDPARAFWVIKHGIKASGMPAWGKSMSDEYIWNMVAFLQQMPTMSPEQYQALVASSGGHDHGGGESMPHDDGMPGMAGMDGESADHHGGAEVAPHDDAGSAPHDHGAPAPAAHDDAGAPPHDHDAPPPPAHDDAGAPPHDH</sequence>
<feature type="compositionally biased region" description="Basic and acidic residues" evidence="5">
    <location>
        <begin position="151"/>
        <end position="165"/>
    </location>
</feature>
<dbReference type="InterPro" id="IPR009056">
    <property type="entry name" value="Cyt_c-like_dom"/>
</dbReference>
<organism evidence="7 8">
    <name type="scientific">Arenimonas metalli CF5-1</name>
    <dbReference type="NCBI Taxonomy" id="1384056"/>
    <lineage>
        <taxon>Bacteria</taxon>
        <taxon>Pseudomonadati</taxon>
        <taxon>Pseudomonadota</taxon>
        <taxon>Gammaproteobacteria</taxon>
        <taxon>Lysobacterales</taxon>
        <taxon>Lysobacteraceae</taxon>
        <taxon>Arenimonas</taxon>
    </lineage>
</organism>
<evidence type="ECO:0000313" key="8">
    <source>
        <dbReference type="Proteomes" id="UP000029393"/>
    </source>
</evidence>
<proteinExistence type="predicted"/>
<dbReference type="GO" id="GO:0009055">
    <property type="term" value="F:electron transfer activity"/>
    <property type="evidence" value="ECO:0007669"/>
    <property type="project" value="InterPro"/>
</dbReference>
<dbReference type="SUPFAM" id="SSF46626">
    <property type="entry name" value="Cytochrome c"/>
    <property type="match status" value="1"/>
</dbReference>